<accession>A0A2A5MIT0</accession>
<name>A0A2A5MIT0_9ENTR</name>
<dbReference type="Proteomes" id="UP000217648">
    <property type="component" value="Unassembled WGS sequence"/>
</dbReference>
<dbReference type="RefSeq" id="WP_040210587.1">
    <property type="nucleotide sequence ID" value="NZ_AP022112.1"/>
</dbReference>
<comment type="caution">
    <text evidence="1">The sequence shown here is derived from an EMBL/GenBank/DDBJ whole genome shotgun (WGS) entry which is preliminary data.</text>
</comment>
<proteinExistence type="predicted"/>
<gene>
    <name evidence="1" type="ORF">CP911_16110</name>
</gene>
<evidence type="ECO:0000313" key="2">
    <source>
        <dbReference type="Proteomes" id="UP000217648"/>
    </source>
</evidence>
<sequence length="91" mass="10214">MAKFTVRVELHDANSEDYDNLHKKMEAKGYSREISSNGKTYQLPSAEYICEKNLEASAVRDEVKEIAKSVKPAPDILVTKSDGRAWNLGQV</sequence>
<evidence type="ECO:0000313" key="1">
    <source>
        <dbReference type="EMBL" id="PCM60809.1"/>
    </source>
</evidence>
<reference evidence="1 2" key="1">
    <citation type="submission" date="2017-09" db="EMBL/GenBank/DDBJ databases">
        <title>Mdr eskape-Ghana.</title>
        <authorList>
            <person name="Agyepong N."/>
            <person name="Janice J."/>
            <person name="Samuelsen O."/>
            <person name="Owusu-Ofori A."/>
            <person name="Sundsfjord A."/>
            <person name="Essack S."/>
            <person name="Pedersen T."/>
        </authorList>
    </citation>
    <scope>NUCLEOTIDE SEQUENCE [LARGE SCALE GENOMIC DNA]</scope>
    <source>
        <strain evidence="1 2">46</strain>
    </source>
</reference>
<organism evidence="1 2">
    <name type="scientific">Klebsiella quasipneumoniae</name>
    <dbReference type="NCBI Taxonomy" id="1463165"/>
    <lineage>
        <taxon>Bacteria</taxon>
        <taxon>Pseudomonadati</taxon>
        <taxon>Pseudomonadota</taxon>
        <taxon>Gammaproteobacteria</taxon>
        <taxon>Enterobacterales</taxon>
        <taxon>Enterobacteriaceae</taxon>
        <taxon>Klebsiella/Raoultella group</taxon>
        <taxon>Klebsiella</taxon>
        <taxon>Klebsiella pneumoniae complex</taxon>
    </lineage>
</organism>
<dbReference type="EMBL" id="NXHG01000008">
    <property type="protein sequence ID" value="PCM60809.1"/>
    <property type="molecule type" value="Genomic_DNA"/>
</dbReference>
<protein>
    <submittedName>
        <fullName evidence="1">Uncharacterized protein</fullName>
    </submittedName>
</protein>
<dbReference type="AlphaFoldDB" id="A0A2A5MIT0"/>